<dbReference type="InterPro" id="IPR055179">
    <property type="entry name" value="Tex-like_central_region"/>
</dbReference>
<dbReference type="Gene3D" id="1.10.10.650">
    <property type="entry name" value="RuvA domain 2-like"/>
    <property type="match status" value="1"/>
</dbReference>
<name>A0AA39FU24_9HYME</name>
<dbReference type="PANTHER" id="PTHR10724:SF10">
    <property type="entry name" value="S1 RNA-BINDING DOMAIN-CONTAINING PROTEIN 1"/>
    <property type="match status" value="1"/>
</dbReference>
<evidence type="ECO:0000259" key="1">
    <source>
        <dbReference type="PROSITE" id="PS50126"/>
    </source>
</evidence>
<dbReference type="EMBL" id="JAQQBS010000001">
    <property type="protein sequence ID" value="KAK0175845.1"/>
    <property type="molecule type" value="Genomic_DNA"/>
</dbReference>
<dbReference type="InterPro" id="IPR018974">
    <property type="entry name" value="Tex-like_N"/>
</dbReference>
<dbReference type="SUPFAM" id="SSF47781">
    <property type="entry name" value="RuvA domain 2-like"/>
    <property type="match status" value="2"/>
</dbReference>
<reference evidence="2" key="1">
    <citation type="journal article" date="2023" name="bioRxiv">
        <title>Scaffold-level genome assemblies of two parasitoid biocontrol wasps reveal the parthenogenesis mechanism and an associated novel virus.</title>
        <authorList>
            <person name="Inwood S."/>
            <person name="Skelly J."/>
            <person name="Guhlin J."/>
            <person name="Harrop T."/>
            <person name="Goldson S."/>
            <person name="Dearden P."/>
        </authorList>
    </citation>
    <scope>NUCLEOTIDE SEQUENCE</scope>
    <source>
        <strain evidence="2">Irish</strain>
        <tissue evidence="2">Whole body</tissue>
    </source>
</reference>
<dbReference type="AlphaFoldDB" id="A0AA39FU24"/>
<dbReference type="FunFam" id="1.10.10.650:FF:000001">
    <property type="entry name" value="S1 RNA-binding domain 1"/>
    <property type="match status" value="1"/>
</dbReference>
<dbReference type="PROSITE" id="PS50126">
    <property type="entry name" value="S1"/>
    <property type="match status" value="1"/>
</dbReference>
<organism evidence="2 3">
    <name type="scientific">Microctonus aethiopoides</name>
    <dbReference type="NCBI Taxonomy" id="144406"/>
    <lineage>
        <taxon>Eukaryota</taxon>
        <taxon>Metazoa</taxon>
        <taxon>Ecdysozoa</taxon>
        <taxon>Arthropoda</taxon>
        <taxon>Hexapoda</taxon>
        <taxon>Insecta</taxon>
        <taxon>Pterygota</taxon>
        <taxon>Neoptera</taxon>
        <taxon>Endopterygota</taxon>
        <taxon>Hymenoptera</taxon>
        <taxon>Apocrita</taxon>
        <taxon>Ichneumonoidea</taxon>
        <taxon>Braconidae</taxon>
        <taxon>Euphorinae</taxon>
        <taxon>Microctonus</taxon>
    </lineage>
</organism>
<dbReference type="InterPro" id="IPR003029">
    <property type="entry name" value="S1_domain"/>
</dbReference>
<reference evidence="2" key="2">
    <citation type="submission" date="2023-03" db="EMBL/GenBank/DDBJ databases">
        <authorList>
            <person name="Inwood S.N."/>
            <person name="Skelly J.G."/>
            <person name="Guhlin J."/>
            <person name="Harrop T.W.R."/>
            <person name="Goldson S.G."/>
            <person name="Dearden P.K."/>
        </authorList>
    </citation>
    <scope>NUCLEOTIDE SEQUENCE</scope>
    <source>
        <strain evidence="2">Irish</strain>
        <tissue evidence="2">Whole body</tissue>
    </source>
</reference>
<comment type="caution">
    <text evidence="2">The sequence shown here is derived from an EMBL/GenBank/DDBJ whole genome shotgun (WGS) entry which is preliminary data.</text>
</comment>
<dbReference type="Gene3D" id="3.30.420.140">
    <property type="entry name" value="YqgF/RNase H-like domain"/>
    <property type="match status" value="1"/>
</dbReference>
<dbReference type="Gene3D" id="1.10.150.310">
    <property type="entry name" value="Tex RuvX-like domain-like"/>
    <property type="match status" value="1"/>
</dbReference>
<dbReference type="SMART" id="SM00316">
    <property type="entry name" value="S1"/>
    <property type="match status" value="1"/>
</dbReference>
<dbReference type="FunFam" id="3.30.420.140:FF:000001">
    <property type="entry name" value="RNA-binding transcriptional accessory protein"/>
    <property type="match status" value="1"/>
</dbReference>
<dbReference type="InterPro" id="IPR050437">
    <property type="entry name" value="Ribos_protein_bS1-like"/>
</dbReference>
<dbReference type="SMART" id="SM00732">
    <property type="entry name" value="YqgFc"/>
    <property type="match status" value="1"/>
</dbReference>
<gene>
    <name evidence="2" type="ORF">PV328_000046</name>
</gene>
<dbReference type="Pfam" id="PF16921">
    <property type="entry name" value="Tex_YqgF"/>
    <property type="match status" value="1"/>
</dbReference>
<evidence type="ECO:0000313" key="2">
    <source>
        <dbReference type="EMBL" id="KAK0175845.1"/>
    </source>
</evidence>
<dbReference type="InterPro" id="IPR032639">
    <property type="entry name" value="Tex_YqgF"/>
</dbReference>
<dbReference type="PANTHER" id="PTHR10724">
    <property type="entry name" value="30S RIBOSOMAL PROTEIN S1"/>
    <property type="match status" value="1"/>
</dbReference>
<dbReference type="InterPro" id="IPR023323">
    <property type="entry name" value="Tex-like_dom_sf"/>
</dbReference>
<dbReference type="InterPro" id="IPR012340">
    <property type="entry name" value="NA-bd_OB-fold"/>
</dbReference>
<evidence type="ECO:0000313" key="3">
    <source>
        <dbReference type="Proteomes" id="UP001168990"/>
    </source>
</evidence>
<dbReference type="GO" id="GO:0003729">
    <property type="term" value="F:mRNA binding"/>
    <property type="evidence" value="ECO:0007669"/>
    <property type="project" value="TreeGrafter"/>
</dbReference>
<dbReference type="InterPro" id="IPR012337">
    <property type="entry name" value="RNaseH-like_sf"/>
</dbReference>
<dbReference type="SUPFAM" id="SSF158832">
    <property type="entry name" value="Tex N-terminal region-like"/>
    <property type="match status" value="1"/>
</dbReference>
<dbReference type="GO" id="GO:0006412">
    <property type="term" value="P:translation"/>
    <property type="evidence" value="ECO:0007669"/>
    <property type="project" value="TreeGrafter"/>
</dbReference>
<feature type="domain" description="S1 motif" evidence="1">
    <location>
        <begin position="808"/>
        <end position="870"/>
    </location>
</feature>
<protein>
    <recommendedName>
        <fullName evidence="1">S1 motif domain-containing protein</fullName>
    </recommendedName>
</protein>
<sequence length="873" mass="99362">MFLIFRRFTCFNSFQVSKTILSCDIDTTSIKYCQAVNAMPKRRRETNVDDTEKKPRKFNKISIKHRSDIATSEMGCVSSKRLKRDGSNDHKLDELETVRKIDHVCLKDLKPQTISTVNNEHSENIHEWNHVDYILKYNKIDRDVVETVVKLFEDDNTIPFIARYRRDQTRGLDADQLRIIKEYYDKVKVIKHKADTVIKSIEKAGKLTTELKNTVRSLKTLDELEHIHSLYKVGGKKTLAQKARDIGLGPFAESIMRSEKVPHIKTFINQKTEGLQDEEHIKNGIVSILADIICKDKRTFDKINELRKKVVMQIQTKKVQVTDNVDASKRKENDNKYALYYDWSISEKYIKPHQILAINRAEAQKVITTIITIPNHFEAMLKQNILQFHESAMNASPFHRALIVNAFQQAYKKSLKSSIVRRIRNELNEKAHEASMETFAVNVKQLLYIQPVRGKVIVGIDPGFTNGCKLAVISEQGDVLETATIYPHQKNENSQHRAANTLVSLVRKHECSVFALGNGTACRETELFLSDLIKSKRFGNRDITYAIVDEAGASIYSCSNEAKLEFPNMDYNVISAVSIARRLQDPLAELVKVEPKSLGVGMYQHDLPEKQLMLKLNQVVTEVVSFVGVDVNTASQCLLRRVAGLSDSRATNIIQWRRENGPFINRDQLRKVKGIGTKTFEQCAGFIRIMPETALSKSAYKSKAAVKDQFNYLDQTWIHPESYRLANVFVDACKVNLTDLGTNEFISKIKMFASEDYAALAQKFQTNVEILKIIIDGLTIVKGGDIRDQVYTPLFRTSLRNMDDLIVGSLLSGEVRNLTEFGVFVDIGVEKNGLIHVKSLAGETLKIGQRVDVKVQNIEKERGRIGLILIKSY</sequence>
<dbReference type="InterPro" id="IPR041692">
    <property type="entry name" value="HHH_9"/>
</dbReference>
<dbReference type="Pfam" id="PF22706">
    <property type="entry name" value="Tex_central_region"/>
    <property type="match status" value="1"/>
</dbReference>
<keyword evidence="3" id="KW-1185">Reference proteome</keyword>
<dbReference type="Gene3D" id="1.10.3500.10">
    <property type="entry name" value="Tex N-terminal region-like"/>
    <property type="match status" value="1"/>
</dbReference>
<dbReference type="GO" id="GO:0003735">
    <property type="term" value="F:structural constituent of ribosome"/>
    <property type="evidence" value="ECO:0007669"/>
    <property type="project" value="TreeGrafter"/>
</dbReference>
<dbReference type="SUPFAM" id="SSF53098">
    <property type="entry name" value="Ribonuclease H-like"/>
    <property type="match status" value="1"/>
</dbReference>
<dbReference type="Gene3D" id="2.40.50.140">
    <property type="entry name" value="Nucleic acid-binding proteins"/>
    <property type="match status" value="1"/>
</dbReference>
<proteinExistence type="predicted"/>
<dbReference type="Pfam" id="PF12836">
    <property type="entry name" value="HHH_3"/>
    <property type="match status" value="1"/>
</dbReference>
<dbReference type="Proteomes" id="UP001168990">
    <property type="component" value="Unassembled WGS sequence"/>
</dbReference>
<dbReference type="InterPro" id="IPR023319">
    <property type="entry name" value="Tex-like_HTH_dom_sf"/>
</dbReference>
<dbReference type="GO" id="GO:0006139">
    <property type="term" value="P:nucleobase-containing compound metabolic process"/>
    <property type="evidence" value="ECO:0007669"/>
    <property type="project" value="InterPro"/>
</dbReference>
<dbReference type="Pfam" id="PF09371">
    <property type="entry name" value="Tex_N"/>
    <property type="match status" value="1"/>
</dbReference>
<dbReference type="Pfam" id="PF00575">
    <property type="entry name" value="S1"/>
    <property type="match status" value="1"/>
</dbReference>
<accession>A0AA39FU24</accession>
<dbReference type="InterPro" id="IPR037027">
    <property type="entry name" value="YqgF/RNaseH-like_dom_sf"/>
</dbReference>
<dbReference type="InterPro" id="IPR006641">
    <property type="entry name" value="YqgF/RNaseH-like_dom"/>
</dbReference>
<dbReference type="InterPro" id="IPR010994">
    <property type="entry name" value="RuvA_2-like"/>
</dbReference>
<dbReference type="SUPFAM" id="SSF50249">
    <property type="entry name" value="Nucleic acid-binding proteins"/>
    <property type="match status" value="1"/>
</dbReference>
<dbReference type="Pfam" id="PF17674">
    <property type="entry name" value="HHH_9"/>
    <property type="match status" value="1"/>
</dbReference>